<sequence>MHRTRSHARLRSTYCAGIGKTRARKRRAQSHHAPSNCAKAPSFGKIRVKSASRAVDNTILRVLHSDLFSTVFILLPRPLSPCLALGLAKAPNCKSAFCFRPDALIVIALAASKDLAVNRASHKVRHAWSLLVGKYASFSRTSSADAEILKTRLPGAFPRSERDEQADPRFTKASHEFEENSSTAGMGSPPTSGLAPSQRQTLGCDCFDVQGHGHY</sequence>
<gene>
    <name evidence="2" type="ORF">IE81DRAFT_19641</name>
</gene>
<feature type="compositionally biased region" description="Polar residues" evidence="1">
    <location>
        <begin position="180"/>
        <end position="199"/>
    </location>
</feature>
<evidence type="ECO:0000256" key="1">
    <source>
        <dbReference type="SAM" id="MobiDB-lite"/>
    </source>
</evidence>
<reference evidence="2 3" key="1">
    <citation type="journal article" date="2018" name="Mol. Biol. Evol.">
        <title>Broad Genomic Sampling Reveals a Smut Pathogenic Ancestry of the Fungal Clade Ustilaginomycotina.</title>
        <authorList>
            <person name="Kijpornyongpan T."/>
            <person name="Mondo S.J."/>
            <person name="Barry K."/>
            <person name="Sandor L."/>
            <person name="Lee J."/>
            <person name="Lipzen A."/>
            <person name="Pangilinan J."/>
            <person name="LaButti K."/>
            <person name="Hainaut M."/>
            <person name="Henrissat B."/>
            <person name="Grigoriev I.V."/>
            <person name="Spatafora J.W."/>
            <person name="Aime M.C."/>
        </authorList>
    </citation>
    <scope>NUCLEOTIDE SEQUENCE [LARGE SCALE GENOMIC DNA]</scope>
    <source>
        <strain evidence="2 3">MCA 4658</strain>
    </source>
</reference>
<keyword evidence="3" id="KW-1185">Reference proteome</keyword>
<dbReference type="RefSeq" id="XP_025371584.1">
    <property type="nucleotide sequence ID" value="XM_025510835.1"/>
</dbReference>
<dbReference type="EMBL" id="KZ819361">
    <property type="protein sequence ID" value="PWN44424.1"/>
    <property type="molecule type" value="Genomic_DNA"/>
</dbReference>
<protein>
    <submittedName>
        <fullName evidence="2">Uncharacterized protein</fullName>
    </submittedName>
</protein>
<evidence type="ECO:0000313" key="2">
    <source>
        <dbReference type="EMBL" id="PWN44424.1"/>
    </source>
</evidence>
<proteinExistence type="predicted"/>
<evidence type="ECO:0000313" key="3">
    <source>
        <dbReference type="Proteomes" id="UP000245783"/>
    </source>
</evidence>
<feature type="region of interest" description="Disordered" evidence="1">
    <location>
        <begin position="174"/>
        <end position="199"/>
    </location>
</feature>
<accession>A0A316W4F0</accession>
<organism evidence="2 3">
    <name type="scientific">Ceraceosorus guamensis</name>
    <dbReference type="NCBI Taxonomy" id="1522189"/>
    <lineage>
        <taxon>Eukaryota</taxon>
        <taxon>Fungi</taxon>
        <taxon>Dikarya</taxon>
        <taxon>Basidiomycota</taxon>
        <taxon>Ustilaginomycotina</taxon>
        <taxon>Exobasidiomycetes</taxon>
        <taxon>Ceraceosorales</taxon>
        <taxon>Ceraceosoraceae</taxon>
        <taxon>Ceraceosorus</taxon>
    </lineage>
</organism>
<dbReference type="InParanoid" id="A0A316W4F0"/>
<dbReference type="Proteomes" id="UP000245783">
    <property type="component" value="Unassembled WGS sequence"/>
</dbReference>
<dbReference type="AlphaFoldDB" id="A0A316W4F0"/>
<dbReference type="GeneID" id="37032705"/>
<name>A0A316W4F0_9BASI</name>